<accession>A0A367IQW3</accession>
<dbReference type="OrthoDB" id="2290007at2759"/>
<dbReference type="AlphaFoldDB" id="A0A367IQW3"/>
<proteinExistence type="predicted"/>
<reference evidence="1 2" key="1">
    <citation type="journal article" date="2018" name="G3 (Bethesda)">
        <title>Phylogenetic and Phylogenomic Definition of Rhizopus Species.</title>
        <authorList>
            <person name="Gryganskyi A.P."/>
            <person name="Golan J."/>
            <person name="Dolatabadi S."/>
            <person name="Mondo S."/>
            <person name="Robb S."/>
            <person name="Idnurm A."/>
            <person name="Muszewska A."/>
            <person name="Steczkiewicz K."/>
            <person name="Masonjones S."/>
            <person name="Liao H.L."/>
            <person name="Gajdeczka M.T."/>
            <person name="Anike F."/>
            <person name="Vuek A."/>
            <person name="Anishchenko I.M."/>
            <person name="Voigt K."/>
            <person name="de Hoog G.S."/>
            <person name="Smith M.E."/>
            <person name="Heitman J."/>
            <person name="Vilgalys R."/>
            <person name="Stajich J.E."/>
        </authorList>
    </citation>
    <scope>NUCLEOTIDE SEQUENCE [LARGE SCALE GENOMIC DNA]</scope>
    <source>
        <strain evidence="1 2">CBS 357.93</strain>
    </source>
</reference>
<evidence type="ECO:0000313" key="2">
    <source>
        <dbReference type="Proteomes" id="UP000252139"/>
    </source>
</evidence>
<keyword evidence="2" id="KW-1185">Reference proteome</keyword>
<gene>
    <name evidence="1" type="ORF">CU097_003411</name>
</gene>
<comment type="caution">
    <text evidence="1">The sequence shown here is derived from an EMBL/GenBank/DDBJ whole genome shotgun (WGS) entry which is preliminary data.</text>
</comment>
<evidence type="ECO:0000313" key="1">
    <source>
        <dbReference type="EMBL" id="RCH80052.1"/>
    </source>
</evidence>
<dbReference type="EMBL" id="PJQL01004125">
    <property type="protein sequence ID" value="RCH80052.1"/>
    <property type="molecule type" value="Genomic_DNA"/>
</dbReference>
<protein>
    <submittedName>
        <fullName evidence="1">Uncharacterized protein</fullName>
    </submittedName>
</protein>
<sequence length="185" mass="21138">MYKVPNLSMRLSLDEANFNHVLVCPLMELAVNTIGVKLVFVPEEYVSQSSSEEYKADAIVLHDGLEIALLETSGKLLLNDGPRFGYGHIKGTFGCFTIYNEILKTYHFAIEETVSKLKIYFVHARRKLYNTLNGYLAHLCDSFVVARALFCKAVCFKKMCKFTIPRSKEDIKNILAMSHFVWQLK</sequence>
<organism evidence="1 2">
    <name type="scientific">Rhizopus azygosporus</name>
    <name type="common">Rhizopus microsporus var. azygosporus</name>
    <dbReference type="NCBI Taxonomy" id="86630"/>
    <lineage>
        <taxon>Eukaryota</taxon>
        <taxon>Fungi</taxon>
        <taxon>Fungi incertae sedis</taxon>
        <taxon>Mucoromycota</taxon>
        <taxon>Mucoromycotina</taxon>
        <taxon>Mucoromycetes</taxon>
        <taxon>Mucorales</taxon>
        <taxon>Mucorineae</taxon>
        <taxon>Rhizopodaceae</taxon>
        <taxon>Rhizopus</taxon>
    </lineage>
</organism>
<dbReference type="Proteomes" id="UP000252139">
    <property type="component" value="Unassembled WGS sequence"/>
</dbReference>
<name>A0A367IQW3_RHIAZ</name>